<dbReference type="SUPFAM" id="SSF46689">
    <property type="entry name" value="Homeodomain-like"/>
    <property type="match status" value="1"/>
</dbReference>
<feature type="region of interest" description="Disordered" evidence="2">
    <location>
        <begin position="29"/>
        <end position="48"/>
    </location>
</feature>
<protein>
    <submittedName>
        <fullName evidence="5">Helix-turn-helix domain-containing protein</fullName>
    </submittedName>
</protein>
<keyword evidence="4" id="KW-1185">Reference proteome</keyword>
<proteinExistence type="predicted"/>
<dbReference type="PANTHER" id="PTHR46068:SF1">
    <property type="entry name" value="TRANSPOSASE IS30-LIKE HTH DOMAIN-CONTAINING PROTEIN"/>
    <property type="match status" value="1"/>
</dbReference>
<dbReference type="InterPro" id="IPR036388">
    <property type="entry name" value="WH-like_DNA-bd_sf"/>
</dbReference>
<accession>A0A0N4YK67</accession>
<evidence type="ECO:0000256" key="1">
    <source>
        <dbReference type="ARBA" id="ARBA00004123"/>
    </source>
</evidence>
<sequence length="88" mass="9879">MMGVSTSEIAGRLNASMFTVHKAIKRYNELGTLSDRPRSGRTKTATTPNVVRKVRDKIRRNAAKSMRKMAKELGVSEGSVRRMCHNML</sequence>
<name>A0A0N4YK67_NIPBR</name>
<dbReference type="Pfam" id="PF13565">
    <property type="entry name" value="HTH_32"/>
    <property type="match status" value="1"/>
</dbReference>
<gene>
    <name evidence="3" type="ORF">NBR_LOCUS17413</name>
</gene>
<dbReference type="Proteomes" id="UP000271162">
    <property type="component" value="Unassembled WGS sequence"/>
</dbReference>
<evidence type="ECO:0000256" key="2">
    <source>
        <dbReference type="SAM" id="MobiDB-lite"/>
    </source>
</evidence>
<reference evidence="3 4" key="2">
    <citation type="submission" date="2018-11" db="EMBL/GenBank/DDBJ databases">
        <authorList>
            <consortium name="Pathogen Informatics"/>
        </authorList>
    </citation>
    <scope>NUCLEOTIDE SEQUENCE [LARGE SCALE GENOMIC DNA]</scope>
</reference>
<dbReference type="AlphaFoldDB" id="A0A0N4YK67"/>
<dbReference type="WBParaSite" id="NBR_0001741201-mRNA-1">
    <property type="protein sequence ID" value="NBR_0001741201-mRNA-1"/>
    <property type="gene ID" value="NBR_0001741201"/>
</dbReference>
<organism evidence="5">
    <name type="scientific">Nippostrongylus brasiliensis</name>
    <name type="common">Rat hookworm</name>
    <dbReference type="NCBI Taxonomy" id="27835"/>
    <lineage>
        <taxon>Eukaryota</taxon>
        <taxon>Metazoa</taxon>
        <taxon>Ecdysozoa</taxon>
        <taxon>Nematoda</taxon>
        <taxon>Chromadorea</taxon>
        <taxon>Rhabditida</taxon>
        <taxon>Rhabditina</taxon>
        <taxon>Rhabditomorpha</taxon>
        <taxon>Strongyloidea</taxon>
        <taxon>Heligmosomidae</taxon>
        <taxon>Nippostrongylus</taxon>
    </lineage>
</organism>
<dbReference type="PANTHER" id="PTHR46068">
    <property type="entry name" value="PROTEIN CBG27172"/>
    <property type="match status" value="1"/>
</dbReference>
<dbReference type="GO" id="GO:0005634">
    <property type="term" value="C:nucleus"/>
    <property type="evidence" value="ECO:0007669"/>
    <property type="project" value="UniProtKB-SubCell"/>
</dbReference>
<evidence type="ECO:0000313" key="3">
    <source>
        <dbReference type="EMBL" id="VDL81051.1"/>
    </source>
</evidence>
<evidence type="ECO:0000313" key="4">
    <source>
        <dbReference type="Proteomes" id="UP000271162"/>
    </source>
</evidence>
<comment type="subcellular location">
    <subcellularLocation>
        <location evidence="1">Nucleus</location>
    </subcellularLocation>
</comment>
<dbReference type="Gene3D" id="1.10.10.10">
    <property type="entry name" value="Winged helix-like DNA-binding domain superfamily/Winged helix DNA-binding domain"/>
    <property type="match status" value="1"/>
</dbReference>
<dbReference type="OMA" id="RRMCHNM"/>
<dbReference type="InterPro" id="IPR009057">
    <property type="entry name" value="Homeodomain-like_sf"/>
</dbReference>
<reference evidence="5" key="1">
    <citation type="submission" date="2017-02" db="UniProtKB">
        <authorList>
            <consortium name="WormBaseParasite"/>
        </authorList>
    </citation>
    <scope>IDENTIFICATION</scope>
</reference>
<evidence type="ECO:0000313" key="5">
    <source>
        <dbReference type="WBParaSite" id="NBR_0001741201-mRNA-1"/>
    </source>
</evidence>
<dbReference type="EMBL" id="UYSL01022748">
    <property type="protein sequence ID" value="VDL81051.1"/>
    <property type="molecule type" value="Genomic_DNA"/>
</dbReference>